<feature type="region of interest" description="Disordered" evidence="1">
    <location>
        <begin position="1305"/>
        <end position="1344"/>
    </location>
</feature>
<dbReference type="Proteomes" id="UP000694569">
    <property type="component" value="Unplaced"/>
</dbReference>
<protein>
    <submittedName>
        <fullName evidence="2">Uncharacterized protein</fullName>
    </submittedName>
</protein>
<keyword evidence="3" id="KW-1185">Reference proteome</keyword>
<feature type="compositionally biased region" description="Basic and acidic residues" evidence="1">
    <location>
        <begin position="1567"/>
        <end position="1584"/>
    </location>
</feature>
<feature type="region of interest" description="Disordered" evidence="1">
    <location>
        <begin position="240"/>
        <end position="301"/>
    </location>
</feature>
<feature type="compositionally biased region" description="Basic and acidic residues" evidence="1">
    <location>
        <begin position="1464"/>
        <end position="1535"/>
    </location>
</feature>
<feature type="compositionally biased region" description="Basic and acidic residues" evidence="1">
    <location>
        <begin position="1442"/>
        <end position="1456"/>
    </location>
</feature>
<evidence type="ECO:0000256" key="1">
    <source>
        <dbReference type="SAM" id="MobiDB-lite"/>
    </source>
</evidence>
<feature type="compositionally biased region" description="Polar residues" evidence="1">
    <location>
        <begin position="266"/>
        <end position="276"/>
    </location>
</feature>
<feature type="compositionally biased region" description="Polar residues" evidence="1">
    <location>
        <begin position="284"/>
        <end position="301"/>
    </location>
</feature>
<dbReference type="GO" id="GO:1990226">
    <property type="term" value="F:histone methyltransferase binding"/>
    <property type="evidence" value="ECO:0007669"/>
    <property type="project" value="TreeGrafter"/>
</dbReference>
<feature type="compositionally biased region" description="Low complexity" evidence="1">
    <location>
        <begin position="240"/>
        <end position="256"/>
    </location>
</feature>
<feature type="region of interest" description="Disordered" evidence="1">
    <location>
        <begin position="1380"/>
        <end position="1685"/>
    </location>
</feature>
<feature type="compositionally biased region" description="Basic and acidic residues" evidence="1">
    <location>
        <begin position="1305"/>
        <end position="1314"/>
    </location>
</feature>
<feature type="compositionally biased region" description="Basic and acidic residues" evidence="1">
    <location>
        <begin position="1863"/>
        <end position="1876"/>
    </location>
</feature>
<feature type="compositionally biased region" description="Basic and acidic residues" evidence="1">
    <location>
        <begin position="1334"/>
        <end position="1343"/>
    </location>
</feature>
<feature type="compositionally biased region" description="Basic and acidic residues" evidence="1">
    <location>
        <begin position="1746"/>
        <end position="1759"/>
    </location>
</feature>
<sequence length="1925" mass="212946">MADRGKCKPNILRRIARLSEGKTIHKPAANLPHIRRTPAEIPPKTCQNRRKQHLEHIGKSHRATNHRAEQPLEKADKLTNGDFTRLYNMAWNSGQNGNGANANIRSENQYLTHLGPKAVQTLPNQVACVTQNASGQSSRSVDRLYANQNGKDRYLESLLKAKTDDDLSRLRQTILSIPASCCPSNQVVQNQGPVVSNNVPVKPPSSGGGTYSSQDYASKNIQQRTNYIPQRYANLMSQSLQSMQNSSSRQSQMPSQTFPQMGSYGLPQTQGPQPAQNFVKPPSYVTSRQTHNNASYPSQMVPNVNSTNKAQYDLQNGGANPINPAGYMPSSFVGNGTSDCTQNLQTTLMSGVQMGQVDGSVLVDRSSDCYNANPSNASMPHQPLHGQTIRSALQAQSVQSGQQFPMQVQNYAPQVVQQAVTNSIDNYRMSQLVRYMRSLAPNSKEKGEFCVLLNLYNKVKQNILRMAMEGEQKQQNGQLQANVLPEGANLNSEPEQHLYPLNQAPNANMQTLHVNDGTVSQQNVQQSATFQVAANGNQASVSVSKQLESQSQNSTPTGWHASAQNAYSVSSQQASVNPLSDSYQSFGSTSGGYNANKVRSVRTAVFSNEGTVQQNLRVKFAPINSQHENMSQTQVTHHNNTLASPQLSMRTPNYQNNGNFVPSMGHRAAVSMDSSSVQPHTQKGLLPQPDGFSISPNQSTKAPTLQININLQQSNGQQRNTCLENPVCQTNTNNLLSPITNVPNTDIVSNSLEAIDTCLSMWKMKTLNHAGPGHNSFVEGKPHLVETTTQRDIHDSSDCTAETHVISSDSLIPIPTVASQDVGSSKLTAIVSPLVPSKTMNPTESEKSALTSEPIVMDGGVYNPNEQVNTFKGDLGNVTPGTVHGSFKEQLLKELLAVKCVFDAVRSEEKQTLDSATGDPSLLQKQSVDEPQNEQLIRMLSDESETEQDGSFQISGICSLAEGNSFYDSSVAMIFKDTSLLPEAHSPLSKTEMDMAVDQPESPGIGQTSGSIQPLCTESIEVSLEKPEQTVRDGSLQPAAAYVEFVDETAVQALDAEHNSVEPSEMDKTSLHLESTELPDQLTELLSEFPLGIENYISNPVHEPPSSPVKENLPFVVKVCTLTEPLPELTQILKETWSSGELFLSFKEQLPQTPSMCTLAEELPQTPSICTLAEELPQTPSICTLAEELPQPEPVSMEESVQERVPLAIKEEILEIEEELPEPVSMEESVQERVPVAIKEEILEIDGELPEPVSMEESVQERVPVAIKEEIPQIDRVQSPFLECPWSSDRKSPVEMPVLSREVEGVRTAVEDPKLANQSEGTKFSTTGEQDSPSEERGFESSKKKNSTQMQEFCCLFKWLTHSYGKAPKCSCDEKAAKSAQQPATNSAKDKMPVASPELNSSECLLPTSPENLLVDEEHTKSPSDTKFKASGPREGQPCVMKPREIKPKPSNKEYKQVVPDGVQRIHEQKKPKGLERSERREPKPVFKNDGHVQHDNTESKNCSRAEKPNKQTSDHLTSRKVDKLIIKTDFLKYSKDRHHSKERKSAQLLNAAGERSDGSSSTSQSHDPERRRESSKNSGEKGRPPSPRRPSAERCLKPSSWKPATEKSKPFPSGLDRSLPLKSDDKPYEGQKPRGMPEHWQRRQHSENQGKGQEPAMAPLSPEKDYKRYNHSVKQKVRQSWSGHYVSHIKIKSPVKAFKRSPEQITLAKNYNQFKKEISKSKSSNKHTASTQGGQGRMSSSNKASDPKKSSSKSKDKLYLGPCYTVSNQSPNSIRLAKLEIRSAPDDIGKKRKKSCEQSKPSRTSEKSAESPKMLQFKLCPELLQKSPSVHVRQEEPQAEKEHCRIQSIKSKKEAWYRDLPLKKRRVEGSEEQRDQVYPASSEPTSPAPLPETESTRQFQESKAATFQAFQKMFMEKRSRSLEG</sequence>
<dbReference type="GeneTree" id="ENSGT01010000228431"/>
<feature type="region of interest" description="Disordered" evidence="1">
    <location>
        <begin position="1717"/>
        <end position="1814"/>
    </location>
</feature>
<reference evidence="2" key="1">
    <citation type="submission" date="2025-08" db="UniProtKB">
        <authorList>
            <consortium name="Ensembl"/>
        </authorList>
    </citation>
    <scope>IDENTIFICATION</scope>
</reference>
<feature type="compositionally biased region" description="Basic and acidic residues" evidence="1">
    <location>
        <begin position="1416"/>
        <end position="1428"/>
    </location>
</feature>
<organism evidence="2 3">
    <name type="scientific">Leptobrachium leishanense</name>
    <name type="common">Leishan spiny toad</name>
    <dbReference type="NCBI Taxonomy" id="445787"/>
    <lineage>
        <taxon>Eukaryota</taxon>
        <taxon>Metazoa</taxon>
        <taxon>Chordata</taxon>
        <taxon>Craniata</taxon>
        <taxon>Vertebrata</taxon>
        <taxon>Euteleostomi</taxon>
        <taxon>Amphibia</taxon>
        <taxon>Batrachia</taxon>
        <taxon>Anura</taxon>
        <taxon>Pelobatoidea</taxon>
        <taxon>Megophryidae</taxon>
        <taxon>Leptobrachium</taxon>
    </lineage>
</organism>
<dbReference type="GO" id="GO:0005634">
    <property type="term" value="C:nucleus"/>
    <property type="evidence" value="ECO:0007669"/>
    <property type="project" value="TreeGrafter"/>
</dbReference>
<evidence type="ECO:0000313" key="2">
    <source>
        <dbReference type="Ensembl" id="ENSLLEP00000020216.1"/>
    </source>
</evidence>
<proteinExistence type="predicted"/>
<accession>A0A8C5PFY4</accession>
<feature type="compositionally biased region" description="Basic and acidic residues" evidence="1">
    <location>
        <begin position="1778"/>
        <end position="1790"/>
    </location>
</feature>
<evidence type="ECO:0000313" key="3">
    <source>
        <dbReference type="Proteomes" id="UP000694569"/>
    </source>
</evidence>
<feature type="region of interest" description="Disordered" evidence="1">
    <location>
        <begin position="910"/>
        <end position="931"/>
    </location>
</feature>
<dbReference type="Ensembl" id="ENSLLET00000021011.1">
    <property type="protein sequence ID" value="ENSLLEP00000020216.1"/>
    <property type="gene ID" value="ENSLLEG00000012819.1"/>
</dbReference>
<feature type="region of interest" description="Disordered" evidence="1">
    <location>
        <begin position="1863"/>
        <end position="1903"/>
    </location>
</feature>
<reference evidence="2" key="2">
    <citation type="submission" date="2025-09" db="UniProtKB">
        <authorList>
            <consortium name="Ensembl"/>
        </authorList>
    </citation>
    <scope>IDENTIFICATION</scope>
</reference>
<dbReference type="Pfam" id="PF15395">
    <property type="entry name" value="DUF4617"/>
    <property type="match status" value="2"/>
</dbReference>
<dbReference type="OrthoDB" id="9909281at2759"/>
<feature type="compositionally biased region" description="Polar residues" evidence="1">
    <location>
        <begin position="1316"/>
        <end position="1331"/>
    </location>
</feature>
<dbReference type="PANTHER" id="PTHR21604:SF0">
    <property type="entry name" value="RETROELEMENT SILENCING FACTOR 1"/>
    <property type="match status" value="1"/>
</dbReference>
<feature type="compositionally biased region" description="Basic and acidic residues" evidence="1">
    <location>
        <begin position="1623"/>
        <end position="1649"/>
    </location>
</feature>
<dbReference type="PANTHER" id="PTHR21604">
    <property type="entry name" value="RETROELEMENT SILENCING FACTOR 1"/>
    <property type="match status" value="1"/>
</dbReference>
<dbReference type="InterPro" id="IPR027866">
    <property type="entry name" value="RESF1"/>
</dbReference>
<name>A0A8C5PFY4_9ANUR</name>
<feature type="region of interest" description="Disordered" evidence="1">
    <location>
        <begin position="193"/>
        <end position="214"/>
    </location>
</feature>